<proteinExistence type="predicted"/>
<dbReference type="EMBL" id="VOIH02000011">
    <property type="protein sequence ID" value="KAF3433414.1"/>
    <property type="molecule type" value="Genomic_DNA"/>
</dbReference>
<name>A0A8K0DSP5_9ROSA</name>
<gene>
    <name evidence="2" type="ORF">FNV43_RR24516</name>
</gene>
<evidence type="ECO:0000313" key="2">
    <source>
        <dbReference type="EMBL" id="KAF3433414.1"/>
    </source>
</evidence>
<evidence type="ECO:0000256" key="1">
    <source>
        <dbReference type="SAM" id="SignalP"/>
    </source>
</evidence>
<accession>A0A8K0DSP5</accession>
<feature type="signal peptide" evidence="1">
    <location>
        <begin position="1"/>
        <end position="15"/>
    </location>
</feature>
<evidence type="ECO:0000313" key="3">
    <source>
        <dbReference type="Proteomes" id="UP000796880"/>
    </source>
</evidence>
<sequence>MPYFFILIAVAVADAVPPPSCTPTKEIILSGGIVHNMLVRQTDSISEDVMEFNFNGKGTIFTKREFGFITGLKMENSVDVPPLPQSNRIRNTYFDHLKKTKNLNARDVFLGLKRTRLEDKDDMFKWVSLGIPGLGYETIPLMRELYATKVDNSFPRICNWKATNLPVFKSVGKTLFDNAELYVIERLRLSNVKEESIYPTNEDYPIPPIPPPKNYKRHRKKAIDTENAEIAYYQQQDVSNHEGHSFENEYDRPNTYENIAINEDPPEGEIRDEETNVMQNDNEIQFISSSKVIQQEPRIKKRAGKLKSPFIVTTET</sequence>
<keyword evidence="3" id="KW-1185">Reference proteome</keyword>
<protein>
    <recommendedName>
        <fullName evidence="4">DUF1985 domain-containing protein</fullName>
    </recommendedName>
</protein>
<dbReference type="OrthoDB" id="1052998at2759"/>
<evidence type="ECO:0008006" key="4">
    <source>
        <dbReference type="Google" id="ProtNLM"/>
    </source>
</evidence>
<dbReference type="Proteomes" id="UP000796880">
    <property type="component" value="Unassembled WGS sequence"/>
</dbReference>
<keyword evidence="1" id="KW-0732">Signal</keyword>
<organism evidence="2 3">
    <name type="scientific">Rhamnella rubrinervis</name>
    <dbReference type="NCBI Taxonomy" id="2594499"/>
    <lineage>
        <taxon>Eukaryota</taxon>
        <taxon>Viridiplantae</taxon>
        <taxon>Streptophyta</taxon>
        <taxon>Embryophyta</taxon>
        <taxon>Tracheophyta</taxon>
        <taxon>Spermatophyta</taxon>
        <taxon>Magnoliopsida</taxon>
        <taxon>eudicotyledons</taxon>
        <taxon>Gunneridae</taxon>
        <taxon>Pentapetalae</taxon>
        <taxon>rosids</taxon>
        <taxon>fabids</taxon>
        <taxon>Rosales</taxon>
        <taxon>Rhamnaceae</taxon>
        <taxon>rhamnoid group</taxon>
        <taxon>Rhamneae</taxon>
        <taxon>Rhamnella</taxon>
    </lineage>
</organism>
<dbReference type="PANTHER" id="PTHR48449:SF1">
    <property type="entry name" value="DUF1985 DOMAIN-CONTAINING PROTEIN"/>
    <property type="match status" value="1"/>
</dbReference>
<reference evidence="2" key="1">
    <citation type="submission" date="2020-03" db="EMBL/GenBank/DDBJ databases">
        <title>A high-quality chromosome-level genome assembly of a woody plant with both climbing and erect habits, Rhamnella rubrinervis.</title>
        <authorList>
            <person name="Lu Z."/>
            <person name="Yang Y."/>
            <person name="Zhu X."/>
            <person name="Sun Y."/>
        </authorList>
    </citation>
    <scope>NUCLEOTIDE SEQUENCE</scope>
    <source>
        <strain evidence="2">BYM</strain>
        <tissue evidence="2">Leaf</tissue>
    </source>
</reference>
<feature type="chain" id="PRO_5035456284" description="DUF1985 domain-containing protein" evidence="1">
    <location>
        <begin position="16"/>
        <end position="316"/>
    </location>
</feature>
<dbReference type="PANTHER" id="PTHR48449">
    <property type="entry name" value="DUF1985 DOMAIN-CONTAINING PROTEIN"/>
    <property type="match status" value="1"/>
</dbReference>
<comment type="caution">
    <text evidence="2">The sequence shown here is derived from an EMBL/GenBank/DDBJ whole genome shotgun (WGS) entry which is preliminary data.</text>
</comment>
<dbReference type="AlphaFoldDB" id="A0A8K0DSP5"/>